<evidence type="ECO:0000259" key="5">
    <source>
        <dbReference type="PROSITE" id="PS50932"/>
    </source>
</evidence>
<dbReference type="RefSeq" id="WP_189008556.1">
    <property type="nucleotide sequence ID" value="NZ_BMOD01000037.1"/>
</dbReference>
<dbReference type="PANTHER" id="PTHR30146">
    <property type="entry name" value="LACI-RELATED TRANSCRIPTIONAL REPRESSOR"/>
    <property type="match status" value="1"/>
</dbReference>
<dbReference type="CDD" id="cd06290">
    <property type="entry name" value="PBP1_LacI-like"/>
    <property type="match status" value="1"/>
</dbReference>
<dbReference type="InterPro" id="IPR000843">
    <property type="entry name" value="HTH_LacI"/>
</dbReference>
<keyword evidence="1" id="KW-0678">Repressor</keyword>
<dbReference type="InterPro" id="IPR028082">
    <property type="entry name" value="Peripla_BP_I"/>
</dbReference>
<evidence type="ECO:0000256" key="2">
    <source>
        <dbReference type="ARBA" id="ARBA00023015"/>
    </source>
</evidence>
<evidence type="ECO:0000313" key="7">
    <source>
        <dbReference type="Proteomes" id="UP000632222"/>
    </source>
</evidence>
<gene>
    <name evidence="6" type="ORF">GCM10008938_48940</name>
</gene>
<proteinExistence type="predicted"/>
<dbReference type="CDD" id="cd01392">
    <property type="entry name" value="HTH_LacI"/>
    <property type="match status" value="1"/>
</dbReference>
<organism evidence="6 7">
    <name type="scientific">Deinococcus roseus</name>
    <dbReference type="NCBI Taxonomy" id="392414"/>
    <lineage>
        <taxon>Bacteria</taxon>
        <taxon>Thermotogati</taxon>
        <taxon>Deinococcota</taxon>
        <taxon>Deinococci</taxon>
        <taxon>Deinococcales</taxon>
        <taxon>Deinococcaceae</taxon>
        <taxon>Deinococcus</taxon>
    </lineage>
</organism>
<evidence type="ECO:0000256" key="3">
    <source>
        <dbReference type="ARBA" id="ARBA00023125"/>
    </source>
</evidence>
<dbReference type="SUPFAM" id="SSF53822">
    <property type="entry name" value="Periplasmic binding protein-like I"/>
    <property type="match status" value="1"/>
</dbReference>
<feature type="domain" description="HTH lacI-type" evidence="5">
    <location>
        <begin position="5"/>
        <end position="59"/>
    </location>
</feature>
<accession>A0ABQ2DGJ4</accession>
<dbReference type="InterPro" id="IPR046335">
    <property type="entry name" value="LacI/GalR-like_sensor"/>
</dbReference>
<evidence type="ECO:0000256" key="4">
    <source>
        <dbReference type="ARBA" id="ARBA00023163"/>
    </source>
</evidence>
<dbReference type="PROSITE" id="PS50932">
    <property type="entry name" value="HTH_LACI_2"/>
    <property type="match status" value="1"/>
</dbReference>
<dbReference type="Pfam" id="PF13377">
    <property type="entry name" value="Peripla_BP_3"/>
    <property type="match status" value="1"/>
</dbReference>
<dbReference type="Gene3D" id="3.40.50.2300">
    <property type="match status" value="2"/>
</dbReference>
<comment type="caution">
    <text evidence="6">The sequence shown here is derived from an EMBL/GenBank/DDBJ whole genome shotgun (WGS) entry which is preliminary data.</text>
</comment>
<dbReference type="PROSITE" id="PS00356">
    <property type="entry name" value="HTH_LACI_1"/>
    <property type="match status" value="1"/>
</dbReference>
<dbReference type="PRINTS" id="PR00036">
    <property type="entry name" value="HTHLACI"/>
</dbReference>
<evidence type="ECO:0000256" key="1">
    <source>
        <dbReference type="ARBA" id="ARBA00022491"/>
    </source>
</evidence>
<sequence>MAQFITVKDVAREAGVSTATISRVLNNTGPVAQETRERIEAAIEKLNYQPNVVAQELVRGRSSVIGILTQHSTAPFYGDILNGITDGLQNTTYQPLFAHGFWSTEKERAALQVLISRRVDALIVVSGDVPDEDLIRLSEKLPLVVVAREVPGLEKRCLHVDNVRGGYLATRHLLDLGHRKIVHITGYQLSPHQFDARDRLQGYRQAMQEAGIEVQPEWVVEGNFTEESGVQAVDRLIQQEVQFTAVFAGNDQMAFGARLALHQHGLMVPEAVSVVGYDDLTVSRYAVPPLTTVRQPAHKMGVTAAKLTLSLLGKSRFVMPVFSNELVVRKSTRKLQR</sequence>
<reference evidence="7" key="1">
    <citation type="journal article" date="2019" name="Int. J. Syst. Evol. Microbiol.">
        <title>The Global Catalogue of Microorganisms (GCM) 10K type strain sequencing project: providing services to taxonomists for standard genome sequencing and annotation.</title>
        <authorList>
            <consortium name="The Broad Institute Genomics Platform"/>
            <consortium name="The Broad Institute Genome Sequencing Center for Infectious Disease"/>
            <person name="Wu L."/>
            <person name="Ma J."/>
        </authorList>
    </citation>
    <scope>NUCLEOTIDE SEQUENCE [LARGE SCALE GENOMIC DNA]</scope>
    <source>
        <strain evidence="7">JCM 14370</strain>
    </source>
</reference>
<dbReference type="PANTHER" id="PTHR30146:SF148">
    <property type="entry name" value="HTH-TYPE TRANSCRIPTIONAL REPRESSOR PURR-RELATED"/>
    <property type="match status" value="1"/>
</dbReference>
<dbReference type="Gene3D" id="1.10.260.40">
    <property type="entry name" value="lambda repressor-like DNA-binding domains"/>
    <property type="match status" value="1"/>
</dbReference>
<dbReference type="SMART" id="SM00354">
    <property type="entry name" value="HTH_LACI"/>
    <property type="match status" value="1"/>
</dbReference>
<keyword evidence="4" id="KW-0804">Transcription</keyword>
<dbReference type="EMBL" id="BMOD01000037">
    <property type="protein sequence ID" value="GGJ56996.1"/>
    <property type="molecule type" value="Genomic_DNA"/>
</dbReference>
<dbReference type="InterPro" id="IPR010982">
    <property type="entry name" value="Lambda_DNA-bd_dom_sf"/>
</dbReference>
<dbReference type="Pfam" id="PF00356">
    <property type="entry name" value="LacI"/>
    <property type="match status" value="1"/>
</dbReference>
<protein>
    <submittedName>
        <fullName evidence="6">LacI family transcriptional regulator</fullName>
    </submittedName>
</protein>
<keyword evidence="2" id="KW-0805">Transcription regulation</keyword>
<keyword evidence="3" id="KW-0238">DNA-binding</keyword>
<keyword evidence="7" id="KW-1185">Reference proteome</keyword>
<dbReference type="Proteomes" id="UP000632222">
    <property type="component" value="Unassembled WGS sequence"/>
</dbReference>
<evidence type="ECO:0000313" key="6">
    <source>
        <dbReference type="EMBL" id="GGJ56996.1"/>
    </source>
</evidence>
<dbReference type="SUPFAM" id="SSF47413">
    <property type="entry name" value="lambda repressor-like DNA-binding domains"/>
    <property type="match status" value="1"/>
</dbReference>
<name>A0ABQ2DGJ4_9DEIO</name>